<sequence length="37" mass="4116">MDLLFYSGCLSAKSAYCPSFYAVDNKILLLILIKTTV</sequence>
<name>E1YJX8_9BACT</name>
<accession>E1YJX8</accession>
<dbReference type="EMBL" id="FR695877">
    <property type="protein sequence ID" value="CBX31582.1"/>
    <property type="molecule type" value="Genomic_DNA"/>
</dbReference>
<organism evidence="1">
    <name type="scientific">uncultured Desulfobacterium sp</name>
    <dbReference type="NCBI Taxonomy" id="201089"/>
    <lineage>
        <taxon>Bacteria</taxon>
        <taxon>Pseudomonadati</taxon>
        <taxon>Thermodesulfobacteriota</taxon>
        <taxon>Desulfobacteria</taxon>
        <taxon>Desulfobacterales</taxon>
        <taxon>Desulfobacteriaceae</taxon>
        <taxon>Desulfobacterium</taxon>
        <taxon>environmental samples</taxon>
    </lineage>
</organism>
<dbReference type="AlphaFoldDB" id="E1YJX8"/>
<proteinExistence type="predicted"/>
<protein>
    <submittedName>
        <fullName evidence="1">Uncharacterized protein</fullName>
    </submittedName>
</protein>
<gene>
    <name evidence="1" type="ORF">N47_E50940</name>
</gene>
<reference evidence="1" key="1">
    <citation type="journal article" date="2011" name="Environ. Microbiol.">
        <title>Genomic insights into the metabolic potential of the polycyclic aromatic hydrocarbon degrading sulfate-reducing Deltaproteobacterium N47.</title>
        <authorList>
            <person name="Bergmann F."/>
            <person name="Selesi D."/>
            <person name="Weinmaier T."/>
            <person name="Tischler P."/>
            <person name="Rattei T."/>
            <person name="Meckenstock R.U."/>
        </authorList>
    </citation>
    <scope>NUCLEOTIDE SEQUENCE</scope>
</reference>
<evidence type="ECO:0000313" key="1">
    <source>
        <dbReference type="EMBL" id="CBX31582.1"/>
    </source>
</evidence>